<reference evidence="1" key="1">
    <citation type="submission" date="2023-07" db="EMBL/GenBank/DDBJ databases">
        <title>draft genome sequence of fig (Ficus carica).</title>
        <authorList>
            <person name="Takahashi T."/>
            <person name="Nishimura K."/>
        </authorList>
    </citation>
    <scope>NUCLEOTIDE SEQUENCE</scope>
</reference>
<evidence type="ECO:0000313" key="2">
    <source>
        <dbReference type="Proteomes" id="UP001187192"/>
    </source>
</evidence>
<accession>A0AA87Z0T1</accession>
<dbReference type="EMBL" id="BTGU01000002">
    <property type="protein sequence ID" value="GMN27704.1"/>
    <property type="molecule type" value="Genomic_DNA"/>
</dbReference>
<keyword evidence="2" id="KW-1185">Reference proteome</keyword>
<gene>
    <name evidence="1" type="ORF">TIFTF001_001766</name>
</gene>
<protein>
    <submittedName>
        <fullName evidence="1">Uncharacterized protein</fullName>
    </submittedName>
</protein>
<dbReference type="AlphaFoldDB" id="A0AA87Z0T1"/>
<dbReference type="Proteomes" id="UP001187192">
    <property type="component" value="Unassembled WGS sequence"/>
</dbReference>
<evidence type="ECO:0000313" key="1">
    <source>
        <dbReference type="EMBL" id="GMN27704.1"/>
    </source>
</evidence>
<comment type="caution">
    <text evidence="1">The sequence shown here is derived from an EMBL/GenBank/DDBJ whole genome shotgun (WGS) entry which is preliminary data.</text>
</comment>
<sequence>MPADIATTVEDLSYDNNDAGSRSSSIFDTRAVIFSDSGDSLRGYNGIGFLLPSPTERGLRR</sequence>
<organism evidence="1 2">
    <name type="scientific">Ficus carica</name>
    <name type="common">Common fig</name>
    <dbReference type="NCBI Taxonomy" id="3494"/>
    <lineage>
        <taxon>Eukaryota</taxon>
        <taxon>Viridiplantae</taxon>
        <taxon>Streptophyta</taxon>
        <taxon>Embryophyta</taxon>
        <taxon>Tracheophyta</taxon>
        <taxon>Spermatophyta</taxon>
        <taxon>Magnoliopsida</taxon>
        <taxon>eudicotyledons</taxon>
        <taxon>Gunneridae</taxon>
        <taxon>Pentapetalae</taxon>
        <taxon>rosids</taxon>
        <taxon>fabids</taxon>
        <taxon>Rosales</taxon>
        <taxon>Moraceae</taxon>
        <taxon>Ficeae</taxon>
        <taxon>Ficus</taxon>
    </lineage>
</organism>
<name>A0AA87Z0T1_FICCA</name>
<proteinExistence type="predicted"/>